<feature type="region of interest" description="Disordered" evidence="1">
    <location>
        <begin position="604"/>
        <end position="654"/>
    </location>
</feature>
<dbReference type="EMBL" id="JARBHB010000002">
    <property type="protein sequence ID" value="KAJ8891881.1"/>
    <property type="molecule type" value="Genomic_DNA"/>
</dbReference>
<evidence type="ECO:0000313" key="2">
    <source>
        <dbReference type="EMBL" id="KAJ8891881.1"/>
    </source>
</evidence>
<protein>
    <submittedName>
        <fullName evidence="2">Uncharacterized protein</fullName>
    </submittedName>
</protein>
<sequence length="742" mass="82517">MPLVSGFSRASPISPFLALLHNHFASPSSAFKILLLKDIRTSAYFCVATSAANRQTVISSPCEALLYLLITAQLTHALYSIFATRSDRALSPVLEARSAAIMQTVNRITQLLAMWAAPWTRRGLEPATTTTSSSLLKPSTPRLSTLHNSTRRRLLLKWVATVPHTGVTILAGELGHHGGLRTGVGLMALHFAFVLCNLLCTQVHTAADTRCRLPTFNFNLNILNGLSPNILWLEFLVYVRPQMLWSQFRLTTRLPRRRTGFDLCGVAPRFSHVGIVPGDAASRRVPRGSAVSLPLRSGAALHSPRFTLVGSQDLDYGRCRGVDVEMDVSCPSTTEEKLWNYAQVYNRLTAHHRFAQVLWNYLRLPTTCGNLRLPATTRDYLRLPANTCEYSRLPATTCDYPRQLATICEYLRLLATTGTSDMCSLGPMGCCVLQLAPARLSGAVGGDPSLPPFFLERCARGRLPPFWEFREYRPRRDLLASQTSSRLLEFPISLAITQECSRETGQCPGPPRPARDSLTKASWPNACQRSEVWTTADYGTTADEVFEREWVRGCETDEEAYCADREPRTPATSDMRGNVRHNTHARIPASTRPVLEPVNFAAKKHRRTRSVFDPTKSVSKSDRQTTRPGLSSSDAIGAISGFQTPAGRKRRQRPGTWGELCLKGQAKLVGARTQPTTPGRGRMIRALAGRRRSGYNFGLAFRRTRVRFLLQAKPKIVPYHSVVSTNYFPIPAYLSNLLTCQF</sequence>
<proteinExistence type="predicted"/>
<dbReference type="Proteomes" id="UP001159363">
    <property type="component" value="Chromosome 2"/>
</dbReference>
<organism evidence="2 3">
    <name type="scientific">Dryococelus australis</name>
    <dbReference type="NCBI Taxonomy" id="614101"/>
    <lineage>
        <taxon>Eukaryota</taxon>
        <taxon>Metazoa</taxon>
        <taxon>Ecdysozoa</taxon>
        <taxon>Arthropoda</taxon>
        <taxon>Hexapoda</taxon>
        <taxon>Insecta</taxon>
        <taxon>Pterygota</taxon>
        <taxon>Neoptera</taxon>
        <taxon>Polyneoptera</taxon>
        <taxon>Phasmatodea</taxon>
        <taxon>Verophasmatodea</taxon>
        <taxon>Anareolatae</taxon>
        <taxon>Phasmatidae</taxon>
        <taxon>Eurycanthinae</taxon>
        <taxon>Dryococelus</taxon>
    </lineage>
</organism>
<evidence type="ECO:0000313" key="3">
    <source>
        <dbReference type="Proteomes" id="UP001159363"/>
    </source>
</evidence>
<name>A0ABQ9I5G4_9NEOP</name>
<reference evidence="2 3" key="1">
    <citation type="submission" date="2023-02" db="EMBL/GenBank/DDBJ databases">
        <title>LHISI_Scaffold_Assembly.</title>
        <authorList>
            <person name="Stuart O.P."/>
            <person name="Cleave R."/>
            <person name="Magrath M.J.L."/>
            <person name="Mikheyev A.S."/>
        </authorList>
    </citation>
    <scope>NUCLEOTIDE SEQUENCE [LARGE SCALE GENOMIC DNA]</scope>
    <source>
        <strain evidence="2">Daus_M_001</strain>
        <tissue evidence="2">Leg muscle</tissue>
    </source>
</reference>
<gene>
    <name evidence="2" type="ORF">PR048_004436</name>
</gene>
<keyword evidence="3" id="KW-1185">Reference proteome</keyword>
<comment type="caution">
    <text evidence="2">The sequence shown here is derived from an EMBL/GenBank/DDBJ whole genome shotgun (WGS) entry which is preliminary data.</text>
</comment>
<evidence type="ECO:0000256" key="1">
    <source>
        <dbReference type="SAM" id="MobiDB-lite"/>
    </source>
</evidence>
<accession>A0ABQ9I5G4</accession>